<accession>A0ABD1IDZ1</accession>
<evidence type="ECO:0000313" key="3">
    <source>
        <dbReference type="EMBL" id="KAL1566932.1"/>
    </source>
</evidence>
<keyword evidence="1" id="KW-1133">Transmembrane helix</keyword>
<feature type="transmembrane region" description="Helical" evidence="1">
    <location>
        <begin position="195"/>
        <end position="216"/>
    </location>
</feature>
<dbReference type="EMBL" id="JBEAFC010000002">
    <property type="protein sequence ID" value="KAL1566932.1"/>
    <property type="molecule type" value="Genomic_DNA"/>
</dbReference>
<dbReference type="AlphaFoldDB" id="A0ABD1IDZ1"/>
<dbReference type="PANTHER" id="PTHR31533">
    <property type="entry name" value="GPI-ANCHORED PROTEIN LLG1-RELATED-RELATED"/>
    <property type="match status" value="1"/>
</dbReference>
<keyword evidence="1" id="KW-0812">Transmembrane</keyword>
<dbReference type="InterPro" id="IPR058888">
    <property type="entry name" value="LLG1-like"/>
</dbReference>
<gene>
    <name evidence="3" type="ORF">AAHA92_02471</name>
</gene>
<feature type="transmembrane region" description="Helical" evidence="1">
    <location>
        <begin position="62"/>
        <end position="82"/>
    </location>
</feature>
<keyword evidence="4" id="KW-1185">Reference proteome</keyword>
<feature type="domain" description="GPI-anchored protein LLG1-like" evidence="2">
    <location>
        <begin position="106"/>
        <end position="182"/>
    </location>
</feature>
<evidence type="ECO:0000313" key="4">
    <source>
        <dbReference type="Proteomes" id="UP001567538"/>
    </source>
</evidence>
<proteinExistence type="predicted"/>
<evidence type="ECO:0000259" key="2">
    <source>
        <dbReference type="Pfam" id="PF26578"/>
    </source>
</evidence>
<sequence>MCNGGWRGSRVAPVRSDQHPPLLWLAEPRRGTGIDGSGAGAGVSRPSRCLLWKVTLCRKIQLLHLAFFLFILAAPLSCSTSISDAVVGYQVGNGRSLLQILKPCPVDIEHQNYTILTSKCKGPDYPADLCCPAYKELACPIVDELSDGSNDCSDKFFSYISTAGQYPPFLFSSICREGKDGLFCSLPPPSSPSNAAAPVALGYPILVVLLFALQFVL</sequence>
<evidence type="ECO:0000256" key="1">
    <source>
        <dbReference type="SAM" id="Phobius"/>
    </source>
</evidence>
<name>A0ABD1IDZ1_SALDI</name>
<dbReference type="PANTHER" id="PTHR31533:SF35">
    <property type="entry name" value="GPI-ANCHORED PROTEIN LLG2-RELATED"/>
    <property type="match status" value="1"/>
</dbReference>
<keyword evidence="1" id="KW-0472">Membrane</keyword>
<dbReference type="InterPro" id="IPR039307">
    <property type="entry name" value="LORELEI-like"/>
</dbReference>
<dbReference type="Pfam" id="PF26578">
    <property type="entry name" value="LLG1"/>
    <property type="match status" value="1"/>
</dbReference>
<dbReference type="Proteomes" id="UP001567538">
    <property type="component" value="Unassembled WGS sequence"/>
</dbReference>
<comment type="caution">
    <text evidence="3">The sequence shown here is derived from an EMBL/GenBank/DDBJ whole genome shotgun (WGS) entry which is preliminary data.</text>
</comment>
<reference evidence="3 4" key="1">
    <citation type="submission" date="2024-06" db="EMBL/GenBank/DDBJ databases">
        <title>A chromosome level genome sequence of Diviner's sage (Salvia divinorum).</title>
        <authorList>
            <person name="Ford S.A."/>
            <person name="Ro D.-K."/>
            <person name="Ness R.W."/>
            <person name="Phillips M.A."/>
        </authorList>
    </citation>
    <scope>NUCLEOTIDE SEQUENCE [LARGE SCALE GENOMIC DNA]</scope>
    <source>
        <strain evidence="3">SAF-2024a</strain>
        <tissue evidence="3">Leaf</tissue>
    </source>
</reference>
<protein>
    <submittedName>
        <fullName evidence="3">GPI-anchored protein LLG1-like</fullName>
    </submittedName>
</protein>
<organism evidence="3 4">
    <name type="scientific">Salvia divinorum</name>
    <name type="common">Maria pastora</name>
    <name type="synonym">Diviner's sage</name>
    <dbReference type="NCBI Taxonomy" id="28513"/>
    <lineage>
        <taxon>Eukaryota</taxon>
        <taxon>Viridiplantae</taxon>
        <taxon>Streptophyta</taxon>
        <taxon>Embryophyta</taxon>
        <taxon>Tracheophyta</taxon>
        <taxon>Spermatophyta</taxon>
        <taxon>Magnoliopsida</taxon>
        <taxon>eudicotyledons</taxon>
        <taxon>Gunneridae</taxon>
        <taxon>Pentapetalae</taxon>
        <taxon>asterids</taxon>
        <taxon>lamiids</taxon>
        <taxon>Lamiales</taxon>
        <taxon>Lamiaceae</taxon>
        <taxon>Nepetoideae</taxon>
        <taxon>Mentheae</taxon>
        <taxon>Salviinae</taxon>
        <taxon>Salvia</taxon>
        <taxon>Salvia subgen. Calosphace</taxon>
    </lineage>
</organism>